<reference evidence="2" key="1">
    <citation type="submission" date="2023-03" db="EMBL/GenBank/DDBJ databases">
        <authorList>
            <person name="Steffen K."/>
            <person name="Cardenas P."/>
        </authorList>
    </citation>
    <scope>NUCLEOTIDE SEQUENCE</scope>
</reference>
<organism evidence="2 3">
    <name type="scientific">Geodia barretti</name>
    <name type="common">Barrett's horny sponge</name>
    <dbReference type="NCBI Taxonomy" id="519541"/>
    <lineage>
        <taxon>Eukaryota</taxon>
        <taxon>Metazoa</taxon>
        <taxon>Porifera</taxon>
        <taxon>Demospongiae</taxon>
        <taxon>Heteroscleromorpha</taxon>
        <taxon>Tetractinellida</taxon>
        <taxon>Astrophorina</taxon>
        <taxon>Geodiidae</taxon>
        <taxon>Geodia</taxon>
    </lineage>
</organism>
<evidence type="ECO:0000313" key="3">
    <source>
        <dbReference type="Proteomes" id="UP001174909"/>
    </source>
</evidence>
<evidence type="ECO:0000256" key="1">
    <source>
        <dbReference type="SAM" id="MobiDB-lite"/>
    </source>
</evidence>
<feature type="compositionally biased region" description="Basic and acidic residues" evidence="1">
    <location>
        <begin position="49"/>
        <end position="62"/>
    </location>
</feature>
<dbReference type="EMBL" id="CASHTH010003840">
    <property type="protein sequence ID" value="CAI8050203.1"/>
    <property type="molecule type" value="Genomic_DNA"/>
</dbReference>
<evidence type="ECO:0000313" key="2">
    <source>
        <dbReference type="EMBL" id="CAI8050203.1"/>
    </source>
</evidence>
<keyword evidence="3" id="KW-1185">Reference proteome</keyword>
<feature type="compositionally biased region" description="Basic and acidic residues" evidence="1">
    <location>
        <begin position="156"/>
        <end position="182"/>
    </location>
</feature>
<protein>
    <submittedName>
        <fullName evidence="2">Uncharacterized protein</fullName>
    </submittedName>
</protein>
<dbReference type="Proteomes" id="UP001174909">
    <property type="component" value="Unassembled WGS sequence"/>
</dbReference>
<sequence>MCFNVCVLRPGQPQPIQSCDGGQKTEDPSKGGSEVVLGGQLGVVPTETNKTENEIAKNKLSEELEQEASHSSTPQKDFEKGLDSGVVSGSADLSSMEVRSSLELSSVEVEKGRDSDDDSTCVVEKGSQVPVDTEDNSPCVPHAITPGTQPTAQSAGDDRGEMVTAVEEKTTIPGERKTEDIRGPMLPNKQSRVQQHPTPEVPPFKALQEKSVNSDSDCDDGKMTSVQGAEHHSPEFISPQNVSNTAKAKDGDQPGVGSLRPVKTRADEKYPNEENK</sequence>
<proteinExistence type="predicted"/>
<feature type="compositionally biased region" description="Low complexity" evidence="1">
    <location>
        <begin position="93"/>
        <end position="107"/>
    </location>
</feature>
<name>A0AA35TL75_GEOBA</name>
<gene>
    <name evidence="2" type="ORF">GBAR_LOCUS27601</name>
</gene>
<feature type="compositionally biased region" description="Basic and acidic residues" evidence="1">
    <location>
        <begin position="264"/>
        <end position="276"/>
    </location>
</feature>
<comment type="caution">
    <text evidence="2">The sequence shown here is derived from an EMBL/GenBank/DDBJ whole genome shotgun (WGS) entry which is preliminary data.</text>
</comment>
<feature type="compositionally biased region" description="Polar residues" evidence="1">
    <location>
        <begin position="188"/>
        <end position="197"/>
    </location>
</feature>
<feature type="region of interest" description="Disordered" evidence="1">
    <location>
        <begin position="10"/>
        <end position="276"/>
    </location>
</feature>
<dbReference type="AlphaFoldDB" id="A0AA35TL75"/>
<accession>A0AA35TL75</accession>